<sequence length="127" mass="13455">MSMSSDGAIHVLVMNEGPGAERAGAQGYGLKTPSTDRFVGFSFPHPATIGRRCEDRVSVTGDHLTSMGLRCPPAELELRPDGGRSNGVQPSLSSSFTNYVPSADVRAPRDFAAPHMCGGLFLHQAEP</sequence>
<protein>
    <submittedName>
        <fullName evidence="2">Uncharacterized protein</fullName>
    </submittedName>
</protein>
<evidence type="ECO:0000313" key="2">
    <source>
        <dbReference type="EMBL" id="BCJ46311.1"/>
    </source>
</evidence>
<evidence type="ECO:0000256" key="1">
    <source>
        <dbReference type="SAM" id="MobiDB-lite"/>
    </source>
</evidence>
<gene>
    <name evidence="2" type="ORF">Aiant_69680</name>
</gene>
<organism evidence="2 3">
    <name type="scientific">Actinoplanes ianthinogenes</name>
    <dbReference type="NCBI Taxonomy" id="122358"/>
    <lineage>
        <taxon>Bacteria</taxon>
        <taxon>Bacillati</taxon>
        <taxon>Actinomycetota</taxon>
        <taxon>Actinomycetes</taxon>
        <taxon>Micromonosporales</taxon>
        <taxon>Micromonosporaceae</taxon>
        <taxon>Actinoplanes</taxon>
    </lineage>
</organism>
<feature type="region of interest" description="Disordered" evidence="1">
    <location>
        <begin position="73"/>
        <end position="94"/>
    </location>
</feature>
<keyword evidence="3" id="KW-1185">Reference proteome</keyword>
<proteinExistence type="predicted"/>
<reference evidence="2 3" key="1">
    <citation type="submission" date="2020-08" db="EMBL/GenBank/DDBJ databases">
        <title>Whole genome shotgun sequence of Actinoplanes ianthinogenes NBRC 13996.</title>
        <authorList>
            <person name="Komaki H."/>
            <person name="Tamura T."/>
        </authorList>
    </citation>
    <scope>NUCLEOTIDE SEQUENCE [LARGE SCALE GENOMIC DNA]</scope>
    <source>
        <strain evidence="2 3">NBRC 13996</strain>
    </source>
</reference>
<dbReference type="EMBL" id="AP023356">
    <property type="protein sequence ID" value="BCJ46311.1"/>
    <property type="molecule type" value="Genomic_DNA"/>
</dbReference>
<evidence type="ECO:0000313" key="3">
    <source>
        <dbReference type="Proteomes" id="UP000676967"/>
    </source>
</evidence>
<name>A0ABM7M3X9_9ACTN</name>
<dbReference type="Proteomes" id="UP000676967">
    <property type="component" value="Chromosome"/>
</dbReference>
<accession>A0ABM7M3X9</accession>